<proteinExistence type="predicted"/>
<dbReference type="AlphaFoldDB" id="A0A7S7M1H1"/>
<sequence length="212" mass="24792">MPITKLLDDNCKKRIKPTLLRDVKTEALLVFSRTALERYFEQIDEAGYKPSVGTDEDTIYVYDTLRKLLVNLQECVVNVDYAINLVQGAKKYPELRSLAKLEEPLINYYDVMAEKVSKYYADKPAYLPECLVVCLLGDWILEEEKSVNLYPFLKEINFLDLIGKFESNRKSFEKNDECKISEVHELSFKIIEKLKNKKYKVNKARVSKTRKK</sequence>
<gene>
    <name evidence="1" type="ORF">HUE87_00755</name>
</gene>
<organism evidence="1 2">
    <name type="scientific">Candidatus Sulfurimonas marisnigri</name>
    <dbReference type="NCBI Taxonomy" id="2740405"/>
    <lineage>
        <taxon>Bacteria</taxon>
        <taxon>Pseudomonadati</taxon>
        <taxon>Campylobacterota</taxon>
        <taxon>Epsilonproteobacteria</taxon>
        <taxon>Campylobacterales</taxon>
        <taxon>Sulfurimonadaceae</taxon>
        <taxon>Sulfurimonas</taxon>
    </lineage>
</organism>
<name>A0A7S7M1H1_9BACT</name>
<evidence type="ECO:0000313" key="1">
    <source>
        <dbReference type="EMBL" id="QOY54813.1"/>
    </source>
</evidence>
<accession>A0A7S7M1H1</accession>
<dbReference type="RefSeq" id="WP_194366857.1">
    <property type="nucleotide sequence ID" value="NZ_CP054493.1"/>
</dbReference>
<evidence type="ECO:0000313" key="2">
    <source>
        <dbReference type="Proteomes" id="UP000593836"/>
    </source>
</evidence>
<dbReference type="KEGG" id="smas:HUE87_00755"/>
<keyword evidence="2" id="KW-1185">Reference proteome</keyword>
<reference evidence="1 2" key="1">
    <citation type="submission" date="2020-05" db="EMBL/GenBank/DDBJ databases">
        <title>Sulfurimonas marisnigri, sp. nov., and Sulfurimonas baltica, sp. nov., manganese oxide reducing chemolithoautotrophs of the class Epsilonproteobacteria isolated from the pelagic redoxclines of the Black and Baltic Seas and emended description of the genus Sulfurimonas.</title>
        <authorList>
            <person name="Henkel J.V."/>
            <person name="Laudan C."/>
            <person name="Werner J."/>
            <person name="Neu T."/>
            <person name="Plewe S."/>
            <person name="Sproer C."/>
            <person name="Bunk B."/>
            <person name="Schulz-Vogt H.N."/>
        </authorList>
    </citation>
    <scope>NUCLEOTIDE SEQUENCE [LARGE SCALE GENOMIC DNA]</scope>
    <source>
        <strain evidence="1 2">SoZ1</strain>
    </source>
</reference>
<dbReference type="EMBL" id="CP054493">
    <property type="protein sequence ID" value="QOY54813.1"/>
    <property type="molecule type" value="Genomic_DNA"/>
</dbReference>
<protein>
    <submittedName>
        <fullName evidence="1">Uncharacterized protein</fullName>
    </submittedName>
</protein>
<dbReference type="Proteomes" id="UP000593836">
    <property type="component" value="Chromosome"/>
</dbReference>